<dbReference type="InterPro" id="IPR013103">
    <property type="entry name" value="RVT_2"/>
</dbReference>
<organism evidence="2">
    <name type="scientific">Fagus sylvatica</name>
    <name type="common">Beechnut</name>
    <dbReference type="NCBI Taxonomy" id="28930"/>
    <lineage>
        <taxon>Eukaryota</taxon>
        <taxon>Viridiplantae</taxon>
        <taxon>Streptophyta</taxon>
        <taxon>Embryophyta</taxon>
        <taxon>Tracheophyta</taxon>
        <taxon>Spermatophyta</taxon>
        <taxon>Magnoliopsida</taxon>
        <taxon>eudicotyledons</taxon>
        <taxon>Gunneridae</taxon>
        <taxon>Pentapetalae</taxon>
        <taxon>rosids</taxon>
        <taxon>fabids</taxon>
        <taxon>Fagales</taxon>
        <taxon>Fagaceae</taxon>
        <taxon>Fagus</taxon>
    </lineage>
</organism>
<feature type="domain" description="Reverse transcriptase Ty1/copia-type" evidence="1">
    <location>
        <begin position="203"/>
        <end position="276"/>
    </location>
</feature>
<sequence>MLDDPSPCLPIVFSNNTFLSPPNRVVPHFLDSSSFSDSIPTIPLLDTLHSTSKDSSQPIPLPNFVPIPTKSLVYTLPSSVFPSTKTNLPLCSSPIDSTLPVRKSTRTKLVPSYLQDYHYLLVSSSSSSPESHHSGTPYLIQQSISYSHLSHSQESISLAISTPVESRFYHDAVKSSQWCDAMAKEIAALEENHTWILTPLSASYKQREGFDYFVTLSPVAKLVTVRCFIALVAAQGWSIVQLDVNNAFRHGELDEEVFMNLPTSFNSKGEPNNLVRKYAVDILQDYGFLGSKALKLSMKQHLKLSKDDGPLLPDPTLHKRLFDRLLYLTHSYRHFLFYYSLKLVHGPTSSRPFSSSSSCSSIYQRCPIPTAFLLGFASS</sequence>
<protein>
    <recommendedName>
        <fullName evidence="1">Reverse transcriptase Ty1/copia-type domain-containing protein</fullName>
    </recommendedName>
</protein>
<proteinExistence type="predicted"/>
<name>A0A2N9J9H1_FAGSY</name>
<evidence type="ECO:0000313" key="2">
    <source>
        <dbReference type="EMBL" id="SPD33986.1"/>
    </source>
</evidence>
<accession>A0A2N9J9H1</accession>
<evidence type="ECO:0000259" key="1">
    <source>
        <dbReference type="Pfam" id="PF07727"/>
    </source>
</evidence>
<reference evidence="2" key="1">
    <citation type="submission" date="2018-02" db="EMBL/GenBank/DDBJ databases">
        <authorList>
            <person name="Cohen D.B."/>
            <person name="Kent A.D."/>
        </authorList>
    </citation>
    <scope>NUCLEOTIDE SEQUENCE</scope>
</reference>
<gene>
    <name evidence="2" type="ORF">FSB_LOCUS61868</name>
</gene>
<dbReference type="Pfam" id="PF07727">
    <property type="entry name" value="RVT_2"/>
    <property type="match status" value="1"/>
</dbReference>
<dbReference type="EMBL" id="OIVN01006483">
    <property type="protein sequence ID" value="SPD33986.1"/>
    <property type="molecule type" value="Genomic_DNA"/>
</dbReference>
<dbReference type="AlphaFoldDB" id="A0A2N9J9H1"/>